<dbReference type="EMBL" id="KL198152">
    <property type="protein sequence ID" value="KDQ06166.1"/>
    <property type="molecule type" value="Genomic_DNA"/>
</dbReference>
<accession>A0A067M3K5</accession>
<dbReference type="HOGENOM" id="CLU_923035_0_0_1"/>
<name>A0A067M3K5_BOTB1</name>
<evidence type="ECO:0000313" key="2">
    <source>
        <dbReference type="EMBL" id="KDQ06166.1"/>
    </source>
</evidence>
<dbReference type="Proteomes" id="UP000027195">
    <property type="component" value="Unassembled WGS sequence"/>
</dbReference>
<gene>
    <name evidence="2" type="ORF">BOTBODRAFT_49532</name>
</gene>
<dbReference type="InParanoid" id="A0A067M3K5"/>
<feature type="non-terminal residue" evidence="2">
    <location>
        <position position="302"/>
    </location>
</feature>
<organism evidence="2 3">
    <name type="scientific">Botryobasidium botryosum (strain FD-172 SS1)</name>
    <dbReference type="NCBI Taxonomy" id="930990"/>
    <lineage>
        <taxon>Eukaryota</taxon>
        <taxon>Fungi</taxon>
        <taxon>Dikarya</taxon>
        <taxon>Basidiomycota</taxon>
        <taxon>Agaricomycotina</taxon>
        <taxon>Agaricomycetes</taxon>
        <taxon>Cantharellales</taxon>
        <taxon>Botryobasidiaceae</taxon>
        <taxon>Botryobasidium</taxon>
    </lineage>
</organism>
<evidence type="ECO:0000313" key="3">
    <source>
        <dbReference type="Proteomes" id="UP000027195"/>
    </source>
</evidence>
<sequence length="302" mass="33282">MNRRAKKSSRKYYISTHDFTVVSTRPAPAPGFSGVEVSNAHLETQSMSAERALATVMAIYRKGADALNVTEPTLTWSIPSVAFCHSYEMAGLEYSLRWGVAEAWVSPGPPEIHPLNRLCGQENAPPPDELEQLRLSALDAYRAELQRALLASGTHGVDVSVFEDKLDRLASATAISQWIFNDARQVFQAITESHILNVFDHCHVQVKPLLTLVNLARIGEDEGVSADSLSSGPPSSPTVHDVERRPCGPRSVYSRMVGPPRALRKTPYSDVNPRAAPINAWRGLDDLHDCVVTNFEFIRITP</sequence>
<keyword evidence="3" id="KW-1185">Reference proteome</keyword>
<evidence type="ECO:0000256" key="1">
    <source>
        <dbReference type="SAM" id="MobiDB-lite"/>
    </source>
</evidence>
<proteinExistence type="predicted"/>
<feature type="region of interest" description="Disordered" evidence="1">
    <location>
        <begin position="223"/>
        <end position="245"/>
    </location>
</feature>
<dbReference type="AlphaFoldDB" id="A0A067M3K5"/>
<protein>
    <submittedName>
        <fullName evidence="2">Uncharacterized protein</fullName>
    </submittedName>
</protein>
<reference evidence="3" key="1">
    <citation type="journal article" date="2014" name="Proc. Natl. Acad. Sci. U.S.A.">
        <title>Extensive sampling of basidiomycete genomes demonstrates inadequacy of the white-rot/brown-rot paradigm for wood decay fungi.</title>
        <authorList>
            <person name="Riley R."/>
            <person name="Salamov A.A."/>
            <person name="Brown D.W."/>
            <person name="Nagy L.G."/>
            <person name="Floudas D."/>
            <person name="Held B.W."/>
            <person name="Levasseur A."/>
            <person name="Lombard V."/>
            <person name="Morin E."/>
            <person name="Otillar R."/>
            <person name="Lindquist E.A."/>
            <person name="Sun H."/>
            <person name="LaButti K.M."/>
            <person name="Schmutz J."/>
            <person name="Jabbour D."/>
            <person name="Luo H."/>
            <person name="Baker S.E."/>
            <person name="Pisabarro A.G."/>
            <person name="Walton J.D."/>
            <person name="Blanchette R.A."/>
            <person name="Henrissat B."/>
            <person name="Martin F."/>
            <person name="Cullen D."/>
            <person name="Hibbett D.S."/>
            <person name="Grigoriev I.V."/>
        </authorList>
    </citation>
    <scope>NUCLEOTIDE SEQUENCE [LARGE SCALE GENOMIC DNA]</scope>
    <source>
        <strain evidence="3">FD-172 SS1</strain>
    </source>
</reference>